<dbReference type="AlphaFoldDB" id="T1HIV4"/>
<accession>T1HIV4</accession>
<feature type="compositionally biased region" description="Basic and acidic residues" evidence="1">
    <location>
        <begin position="136"/>
        <end position="147"/>
    </location>
</feature>
<evidence type="ECO:0000256" key="1">
    <source>
        <dbReference type="SAM" id="MobiDB-lite"/>
    </source>
</evidence>
<evidence type="ECO:0000313" key="3">
    <source>
        <dbReference type="Proteomes" id="UP000015103"/>
    </source>
</evidence>
<feature type="region of interest" description="Disordered" evidence="1">
    <location>
        <begin position="132"/>
        <end position="151"/>
    </location>
</feature>
<proteinExistence type="predicted"/>
<dbReference type="VEuPathDB" id="VectorBase:RPRC003977"/>
<name>T1HIV4_RHOPR</name>
<reference evidence="2" key="1">
    <citation type="submission" date="2015-05" db="UniProtKB">
        <authorList>
            <consortium name="EnsemblMetazoa"/>
        </authorList>
    </citation>
    <scope>IDENTIFICATION</scope>
</reference>
<keyword evidence="3" id="KW-1185">Reference proteome</keyword>
<dbReference type="InParanoid" id="T1HIV4"/>
<dbReference type="EnsemblMetazoa" id="RPRC003977-RA">
    <property type="protein sequence ID" value="RPRC003977-PA"/>
    <property type="gene ID" value="RPRC003977"/>
</dbReference>
<dbReference type="EMBL" id="ACPB03009666">
    <property type="status" value="NOT_ANNOTATED_CDS"/>
    <property type="molecule type" value="Genomic_DNA"/>
</dbReference>
<organism evidence="2 3">
    <name type="scientific">Rhodnius prolixus</name>
    <name type="common">Triatomid bug</name>
    <dbReference type="NCBI Taxonomy" id="13249"/>
    <lineage>
        <taxon>Eukaryota</taxon>
        <taxon>Metazoa</taxon>
        <taxon>Ecdysozoa</taxon>
        <taxon>Arthropoda</taxon>
        <taxon>Hexapoda</taxon>
        <taxon>Insecta</taxon>
        <taxon>Pterygota</taxon>
        <taxon>Neoptera</taxon>
        <taxon>Paraneoptera</taxon>
        <taxon>Hemiptera</taxon>
        <taxon>Heteroptera</taxon>
        <taxon>Panheteroptera</taxon>
        <taxon>Cimicomorpha</taxon>
        <taxon>Reduviidae</taxon>
        <taxon>Triatominae</taxon>
        <taxon>Rhodnius</taxon>
    </lineage>
</organism>
<evidence type="ECO:0000313" key="2">
    <source>
        <dbReference type="EnsemblMetazoa" id="RPRC003977-PA"/>
    </source>
</evidence>
<dbReference type="HOGENOM" id="CLU_1186297_0_0_1"/>
<protein>
    <submittedName>
        <fullName evidence="2">Uncharacterized protein</fullName>
    </submittedName>
</protein>
<sequence>MRALSYFKNIKYFFMLLTCFLSSFFERMGKLFCSRFPLMRPSLYDDEEKKRMKKQKKEGKHRTRAGGVRKTCQVFYCAETVEWGKWLKGVTETKRGVHFFSVLAHRKEARITSLATAIKVKKLEGSSVVRNKRKAREKDEGRAERCTSKGRSMPLGVRDEKALVLFPLTLGTRLNHQERSFYIPNFSPEGFPEKQKILSENLLSKINNLNIQKAVGYKMLVTSAASPNLNMKEY</sequence>
<dbReference type="Proteomes" id="UP000015103">
    <property type="component" value="Unassembled WGS sequence"/>
</dbReference>